<proteinExistence type="predicted"/>
<evidence type="ECO:0000313" key="2">
    <source>
        <dbReference type="Proteomes" id="UP000265520"/>
    </source>
</evidence>
<protein>
    <submittedName>
        <fullName evidence="1">Fasciclin domain protein</fullName>
    </submittedName>
</protein>
<accession>A0A392U0U2</accession>
<evidence type="ECO:0000313" key="1">
    <source>
        <dbReference type="EMBL" id="MCI66718.1"/>
    </source>
</evidence>
<dbReference type="Proteomes" id="UP000265520">
    <property type="component" value="Unassembled WGS sequence"/>
</dbReference>
<comment type="caution">
    <text evidence="1">The sequence shown here is derived from an EMBL/GenBank/DDBJ whole genome shotgun (WGS) entry which is preliminary data.</text>
</comment>
<organism evidence="1 2">
    <name type="scientific">Trifolium medium</name>
    <dbReference type="NCBI Taxonomy" id="97028"/>
    <lineage>
        <taxon>Eukaryota</taxon>
        <taxon>Viridiplantae</taxon>
        <taxon>Streptophyta</taxon>
        <taxon>Embryophyta</taxon>
        <taxon>Tracheophyta</taxon>
        <taxon>Spermatophyta</taxon>
        <taxon>Magnoliopsida</taxon>
        <taxon>eudicotyledons</taxon>
        <taxon>Gunneridae</taxon>
        <taxon>Pentapetalae</taxon>
        <taxon>rosids</taxon>
        <taxon>fabids</taxon>
        <taxon>Fabales</taxon>
        <taxon>Fabaceae</taxon>
        <taxon>Papilionoideae</taxon>
        <taxon>50 kb inversion clade</taxon>
        <taxon>NPAAA clade</taxon>
        <taxon>Hologalegina</taxon>
        <taxon>IRL clade</taxon>
        <taxon>Trifolieae</taxon>
        <taxon>Trifolium</taxon>
    </lineage>
</organism>
<feature type="non-terminal residue" evidence="1">
    <location>
        <position position="55"/>
    </location>
</feature>
<dbReference type="AlphaFoldDB" id="A0A392U0U2"/>
<name>A0A392U0U2_9FABA</name>
<reference evidence="1 2" key="1">
    <citation type="journal article" date="2018" name="Front. Plant Sci.">
        <title>Red Clover (Trifolium pratense) and Zigzag Clover (T. medium) - A Picture of Genomic Similarities and Differences.</title>
        <authorList>
            <person name="Dluhosova J."/>
            <person name="Istvanek J."/>
            <person name="Nedelnik J."/>
            <person name="Repkova J."/>
        </authorList>
    </citation>
    <scope>NUCLEOTIDE SEQUENCE [LARGE SCALE GENOMIC DNA]</scope>
    <source>
        <strain evidence="2">cv. 10/8</strain>
        <tissue evidence="1">Leaf</tissue>
    </source>
</reference>
<sequence length="55" mass="6061">MINDFFSPFLLKTAKLWHLQATVATYIMGNEAYNVNITVTANDSVAVSNTVVRGI</sequence>
<dbReference type="EMBL" id="LXQA010700815">
    <property type="protein sequence ID" value="MCI66718.1"/>
    <property type="molecule type" value="Genomic_DNA"/>
</dbReference>
<keyword evidence="2" id="KW-1185">Reference proteome</keyword>